<name>A0A542EHK0_9MICO</name>
<comment type="function">
    <text evidence="9">Part of the twin-arginine translocation (Tat) system that transports large folded proteins containing a characteristic twin-arginine motif in their signal peptide across membranes. TatA could form the protein-conducting channel of the Tat system.</text>
</comment>
<dbReference type="EMBL" id="VFMO01000001">
    <property type="protein sequence ID" value="TQJ14803.1"/>
    <property type="molecule type" value="Genomic_DNA"/>
</dbReference>
<dbReference type="AlphaFoldDB" id="A0A542EHK0"/>
<comment type="caution">
    <text evidence="11">The sequence shown here is derived from an EMBL/GenBank/DDBJ whole genome shotgun (WGS) entry which is preliminary data.</text>
</comment>
<organism evidence="11 12">
    <name type="scientific">Yimella lutea</name>
    <dbReference type="NCBI Taxonomy" id="587872"/>
    <lineage>
        <taxon>Bacteria</taxon>
        <taxon>Bacillati</taxon>
        <taxon>Actinomycetota</taxon>
        <taxon>Actinomycetes</taxon>
        <taxon>Micrococcales</taxon>
        <taxon>Dermacoccaceae</taxon>
        <taxon>Yimella</taxon>
    </lineage>
</organism>
<protein>
    <recommendedName>
        <fullName evidence="9">Sec-independent protein translocase protein TatA</fullName>
    </recommendedName>
</protein>
<evidence type="ECO:0000256" key="8">
    <source>
        <dbReference type="ARBA" id="ARBA00023136"/>
    </source>
</evidence>
<proteinExistence type="inferred from homology"/>
<feature type="transmembrane region" description="Helical" evidence="9">
    <location>
        <begin position="6"/>
        <end position="24"/>
    </location>
</feature>
<evidence type="ECO:0000313" key="12">
    <source>
        <dbReference type="Proteomes" id="UP000320806"/>
    </source>
</evidence>
<evidence type="ECO:0000256" key="1">
    <source>
        <dbReference type="ARBA" id="ARBA00004162"/>
    </source>
</evidence>
<evidence type="ECO:0000256" key="10">
    <source>
        <dbReference type="SAM" id="MobiDB-lite"/>
    </source>
</evidence>
<dbReference type="OrthoDB" id="5245163at2"/>
<keyword evidence="2 9" id="KW-0813">Transport</keyword>
<feature type="region of interest" description="Disordered" evidence="10">
    <location>
        <begin position="45"/>
        <end position="113"/>
    </location>
</feature>
<evidence type="ECO:0000256" key="5">
    <source>
        <dbReference type="ARBA" id="ARBA00022927"/>
    </source>
</evidence>
<gene>
    <name evidence="9" type="primary">tatA</name>
    <name evidence="11" type="ORF">FB459_2311</name>
</gene>
<dbReference type="PANTHER" id="PTHR42982:SF8">
    <property type="entry name" value="SEC-INDEPENDENT PROTEIN TRANSLOCASE PROTEIN TATA"/>
    <property type="match status" value="1"/>
</dbReference>
<evidence type="ECO:0000256" key="9">
    <source>
        <dbReference type="HAMAP-Rule" id="MF_00236"/>
    </source>
</evidence>
<keyword evidence="3 9" id="KW-1003">Cell membrane</keyword>
<evidence type="ECO:0000256" key="7">
    <source>
        <dbReference type="ARBA" id="ARBA00023010"/>
    </source>
</evidence>
<dbReference type="GO" id="GO:0033281">
    <property type="term" value="C:TAT protein transport complex"/>
    <property type="evidence" value="ECO:0007669"/>
    <property type="project" value="UniProtKB-UniRule"/>
</dbReference>
<evidence type="ECO:0000256" key="4">
    <source>
        <dbReference type="ARBA" id="ARBA00022692"/>
    </source>
</evidence>
<keyword evidence="12" id="KW-1185">Reference proteome</keyword>
<accession>A0A542EHK0</accession>
<feature type="compositionally biased region" description="Polar residues" evidence="10">
    <location>
        <begin position="104"/>
        <end position="113"/>
    </location>
</feature>
<dbReference type="GO" id="GO:0043953">
    <property type="term" value="P:protein transport by the Tat complex"/>
    <property type="evidence" value="ECO:0007669"/>
    <property type="project" value="UniProtKB-UniRule"/>
</dbReference>
<dbReference type="NCBIfam" id="NF001854">
    <property type="entry name" value="PRK00575.1"/>
    <property type="match status" value="1"/>
</dbReference>
<dbReference type="PANTHER" id="PTHR42982">
    <property type="entry name" value="SEC-INDEPENDENT PROTEIN TRANSLOCASE PROTEIN TATA"/>
    <property type="match status" value="1"/>
</dbReference>
<keyword evidence="4 9" id="KW-0812">Transmembrane</keyword>
<comment type="subcellular location">
    <subcellularLocation>
        <location evidence="1 9">Cell membrane</location>
        <topology evidence="1 9">Single-pass membrane protein</topology>
    </subcellularLocation>
</comment>
<evidence type="ECO:0000256" key="2">
    <source>
        <dbReference type="ARBA" id="ARBA00022448"/>
    </source>
</evidence>
<keyword evidence="7 9" id="KW-0811">Translocation</keyword>
<feature type="compositionally biased region" description="Basic and acidic residues" evidence="10">
    <location>
        <begin position="63"/>
        <end position="77"/>
    </location>
</feature>
<dbReference type="Proteomes" id="UP000320806">
    <property type="component" value="Unassembled WGS sequence"/>
</dbReference>
<comment type="subunit">
    <text evidence="9">The Tat system comprises two distinct complexes: a TatABC complex, containing multiple copies of TatA, TatB and TatC subunits, and a separate TatA complex, containing only TatA subunits. Substrates initially bind to the TatABC complex, which probably triggers association of the separate TatA complex to form the active translocon.</text>
</comment>
<dbReference type="RefSeq" id="WP_141928553.1">
    <property type="nucleotide sequence ID" value="NZ_BAABCI010000027.1"/>
</dbReference>
<feature type="compositionally biased region" description="Polar residues" evidence="10">
    <location>
        <begin position="79"/>
        <end position="94"/>
    </location>
</feature>
<keyword evidence="8 9" id="KW-0472">Membrane</keyword>
<keyword evidence="5 9" id="KW-0653">Protein transport</keyword>
<feature type="compositionally biased region" description="Polar residues" evidence="10">
    <location>
        <begin position="52"/>
        <end position="61"/>
    </location>
</feature>
<dbReference type="InterPro" id="IPR006312">
    <property type="entry name" value="TatA/E"/>
</dbReference>
<dbReference type="GO" id="GO:0008320">
    <property type="term" value="F:protein transmembrane transporter activity"/>
    <property type="evidence" value="ECO:0007669"/>
    <property type="project" value="UniProtKB-UniRule"/>
</dbReference>
<evidence type="ECO:0000256" key="3">
    <source>
        <dbReference type="ARBA" id="ARBA00022475"/>
    </source>
</evidence>
<comment type="similarity">
    <text evidence="9">Belongs to the TatA/E family.</text>
</comment>
<evidence type="ECO:0000256" key="6">
    <source>
        <dbReference type="ARBA" id="ARBA00022989"/>
    </source>
</evidence>
<dbReference type="Gene3D" id="1.20.5.3310">
    <property type="match status" value="1"/>
</dbReference>
<dbReference type="HAMAP" id="MF_00236">
    <property type="entry name" value="TatA_E"/>
    <property type="match status" value="1"/>
</dbReference>
<reference evidence="11 12" key="1">
    <citation type="submission" date="2019-06" db="EMBL/GenBank/DDBJ databases">
        <title>Sequencing the genomes of 1000 actinobacteria strains.</title>
        <authorList>
            <person name="Klenk H.-P."/>
        </authorList>
    </citation>
    <scope>NUCLEOTIDE SEQUENCE [LARGE SCALE GENOMIC DNA]</scope>
    <source>
        <strain evidence="11 12">DSM 19828</strain>
    </source>
</reference>
<dbReference type="InterPro" id="IPR003369">
    <property type="entry name" value="TatA/B/E"/>
</dbReference>
<evidence type="ECO:0000313" key="11">
    <source>
        <dbReference type="EMBL" id="TQJ14803.1"/>
    </source>
</evidence>
<sequence>MFRGAFQPWHLLILVLVVVVVFGWKRLPDAARSLGRSARILKSEVDEMKAESSASKQTVNGETVRDESVQDSEERLKNQTHNSGGSHAAGTQPQAGHPDGFPQRDSQNGTASN</sequence>
<dbReference type="Pfam" id="PF02416">
    <property type="entry name" value="TatA_B_E"/>
    <property type="match status" value="1"/>
</dbReference>
<keyword evidence="6 9" id="KW-1133">Transmembrane helix</keyword>